<evidence type="ECO:0000313" key="6">
    <source>
        <dbReference type="EMBL" id="KAL1526313.1"/>
    </source>
</evidence>
<dbReference type="InterPro" id="IPR002048">
    <property type="entry name" value="EF_hand_dom"/>
</dbReference>
<keyword evidence="7" id="KW-1185">Reference proteome</keyword>
<dbReference type="PROSITE" id="PS50222">
    <property type="entry name" value="EF_HAND_2"/>
    <property type="match status" value="3"/>
</dbReference>
<dbReference type="AlphaFoldDB" id="A0AB34JZG5"/>
<dbReference type="SMART" id="SM00054">
    <property type="entry name" value="EFh"/>
    <property type="match status" value="4"/>
</dbReference>
<comment type="caution">
    <text evidence="6">The sequence shown here is derived from an EMBL/GenBank/DDBJ whole genome shotgun (WGS) entry which is preliminary data.</text>
</comment>
<dbReference type="PROSITE" id="PS00018">
    <property type="entry name" value="EF_HAND_1"/>
    <property type="match status" value="1"/>
</dbReference>
<evidence type="ECO:0000256" key="1">
    <source>
        <dbReference type="ARBA" id="ARBA00022723"/>
    </source>
</evidence>
<keyword evidence="1" id="KW-0479">Metal-binding</keyword>
<organism evidence="6 7">
    <name type="scientific">Prymnesium parvum</name>
    <name type="common">Toxic golden alga</name>
    <dbReference type="NCBI Taxonomy" id="97485"/>
    <lineage>
        <taxon>Eukaryota</taxon>
        <taxon>Haptista</taxon>
        <taxon>Haptophyta</taxon>
        <taxon>Prymnesiophyceae</taxon>
        <taxon>Prymnesiales</taxon>
        <taxon>Prymnesiaceae</taxon>
        <taxon>Prymnesium</taxon>
    </lineage>
</organism>
<sequence>MSREHSCANDILELAELKANATCICKVLRSRFSPTDSLTREEFTNCLPEKLHHLCEAAGCLFDENLRHADQTCTVREALSLLRLGFATSIPISPQPAASHAPTRSRCASLLQRPQAVYCPPVRPSDAERSGVGSGVGSTASSQLMRQSDRLPDGFRVADSVTLPRPSPRKTNATTSLPPLSRGVRSAASLPEISAEHQPVIRNSTSLPVLCAPTAHKDARARKACSGSPIRCRTLPLACREREGHSATPIQQLRSALVRNAVRVVDMLKDWDPSGSGVYTRAEFCKAIWRLGSSADKGTIDSLFDAWDFRSSGKLSLRELHQILHRGGQPPQPRKQKPDAISQAEITPVTADDAGARRSSRLRHTCATRGQGWCDTYMARSRSTFLDMSREYATGASDLADEGELPSSVRMMADEVVKALLRQLHAADSLGNGRLTRTQFCSALMRAGSDSVITEHPTVDGTTSVEVMSEAELNQIFDVFDHRKYGSITINEVEEVLHFVVHGSRTERSAATNLSPLEQLRQALDQQPARAIDLFRNWDLDGDGELSKAEFCMGLKQLGMNSSAFGESLFDTIDEDASGGISFKKLHRTLRRVKPQENKAHAVEDKLVVTNVPKLRRELSSWLLTLNPEDDVLGRAQTTIMV</sequence>
<dbReference type="PANTHER" id="PTHR34524">
    <property type="entry name" value="CALCYPHOSIN"/>
    <property type="match status" value="1"/>
</dbReference>
<protein>
    <recommendedName>
        <fullName evidence="5">EF-hand domain-containing protein</fullName>
    </recommendedName>
</protein>
<evidence type="ECO:0000313" key="7">
    <source>
        <dbReference type="Proteomes" id="UP001515480"/>
    </source>
</evidence>
<feature type="domain" description="EF-hand" evidence="5">
    <location>
        <begin position="526"/>
        <end position="561"/>
    </location>
</feature>
<dbReference type="InterPro" id="IPR051581">
    <property type="entry name" value="Ca-bind"/>
</dbReference>
<reference evidence="6 7" key="1">
    <citation type="journal article" date="2024" name="Science">
        <title>Giant polyketide synthase enzymes in the biosynthesis of giant marine polyether toxins.</title>
        <authorList>
            <person name="Fallon T.R."/>
            <person name="Shende V.V."/>
            <person name="Wierzbicki I.H."/>
            <person name="Pendleton A.L."/>
            <person name="Watervoot N.F."/>
            <person name="Auber R.P."/>
            <person name="Gonzalez D.J."/>
            <person name="Wisecaver J.H."/>
            <person name="Moore B.S."/>
        </authorList>
    </citation>
    <scope>NUCLEOTIDE SEQUENCE [LARGE SCALE GENOMIC DNA]</scope>
    <source>
        <strain evidence="6 7">12B1</strain>
    </source>
</reference>
<accession>A0AB34JZG5</accession>
<dbReference type="GO" id="GO:0005509">
    <property type="term" value="F:calcium ion binding"/>
    <property type="evidence" value="ECO:0007669"/>
    <property type="project" value="InterPro"/>
</dbReference>
<evidence type="ECO:0000256" key="3">
    <source>
        <dbReference type="ARBA" id="ARBA00022837"/>
    </source>
</evidence>
<feature type="region of interest" description="Disordered" evidence="4">
    <location>
        <begin position="121"/>
        <end position="183"/>
    </location>
</feature>
<evidence type="ECO:0000259" key="5">
    <source>
        <dbReference type="PROSITE" id="PS50222"/>
    </source>
</evidence>
<dbReference type="InterPro" id="IPR011992">
    <property type="entry name" value="EF-hand-dom_pair"/>
</dbReference>
<proteinExistence type="predicted"/>
<dbReference type="InterPro" id="IPR018247">
    <property type="entry name" value="EF_Hand_1_Ca_BS"/>
</dbReference>
<feature type="domain" description="EF-hand" evidence="5">
    <location>
        <begin position="295"/>
        <end position="330"/>
    </location>
</feature>
<name>A0AB34JZG5_PRYPA</name>
<dbReference type="PANTHER" id="PTHR34524:SF6">
    <property type="entry name" value="CALCYPHOSINE LIKE"/>
    <property type="match status" value="1"/>
</dbReference>
<dbReference type="Proteomes" id="UP001515480">
    <property type="component" value="Unassembled WGS sequence"/>
</dbReference>
<dbReference type="Gene3D" id="1.10.238.10">
    <property type="entry name" value="EF-hand"/>
    <property type="match status" value="3"/>
</dbReference>
<feature type="compositionally biased region" description="Polar residues" evidence="4">
    <location>
        <begin position="169"/>
        <end position="178"/>
    </location>
</feature>
<gene>
    <name evidence="6" type="ORF">AB1Y20_015028</name>
</gene>
<evidence type="ECO:0000256" key="2">
    <source>
        <dbReference type="ARBA" id="ARBA00022737"/>
    </source>
</evidence>
<keyword evidence="2" id="KW-0677">Repeat</keyword>
<keyword evidence="3" id="KW-0106">Calcium</keyword>
<evidence type="ECO:0000256" key="4">
    <source>
        <dbReference type="SAM" id="MobiDB-lite"/>
    </source>
</evidence>
<feature type="domain" description="EF-hand" evidence="5">
    <location>
        <begin position="468"/>
        <end position="503"/>
    </location>
</feature>
<dbReference type="EMBL" id="JBGBPQ010000003">
    <property type="protein sequence ID" value="KAL1526313.1"/>
    <property type="molecule type" value="Genomic_DNA"/>
</dbReference>
<dbReference type="Pfam" id="PF13499">
    <property type="entry name" value="EF-hand_7"/>
    <property type="match status" value="1"/>
</dbReference>
<dbReference type="SUPFAM" id="SSF47473">
    <property type="entry name" value="EF-hand"/>
    <property type="match status" value="2"/>
</dbReference>